<feature type="transmembrane region" description="Helical" evidence="6">
    <location>
        <begin position="222"/>
        <end position="245"/>
    </location>
</feature>
<name>A0ABW9AA21_9BURK</name>
<sequence length="350" mass="37043">MKNYLHYLPVGACLIAGLAAMIVLPLCLETFSLMELTIYVIMSILALSLGFIWGYGGILCFGQAAFFGLGAYAYAIGAINFGESTGAFALAIIVPTLFALALGYFIFFGRISDVYLGVITLTVTLILFNLTNSTSGDQYRIGAAAIGGFNGIPSIPTLNVPGFPDQLLSPEMLFVVSVAFLMATYIGLRLLLASHFGRVVVALRENELRVDLLGYDSRKYKLAAFAIGGGIAGLAGCLFANWGAFTSPTVFSLTQSALVIIWVLVGGVGTLLGPIIGCFFVQWLTSYLGGLGIVNPNLLLGAVLIGFVLLLPKGIVSLFAGWRELLPAQRRQARANSASTAQPTAEGAKQ</sequence>
<dbReference type="PANTHER" id="PTHR30482">
    <property type="entry name" value="HIGH-AFFINITY BRANCHED-CHAIN AMINO ACID TRANSPORT SYSTEM PERMEASE"/>
    <property type="match status" value="1"/>
</dbReference>
<evidence type="ECO:0000256" key="5">
    <source>
        <dbReference type="ARBA" id="ARBA00023136"/>
    </source>
</evidence>
<organism evidence="7 8">
    <name type="scientific">Herbaspirillum lusitanum</name>
    <dbReference type="NCBI Taxonomy" id="213312"/>
    <lineage>
        <taxon>Bacteria</taxon>
        <taxon>Pseudomonadati</taxon>
        <taxon>Pseudomonadota</taxon>
        <taxon>Betaproteobacteria</taxon>
        <taxon>Burkholderiales</taxon>
        <taxon>Oxalobacteraceae</taxon>
        <taxon>Herbaspirillum</taxon>
    </lineage>
</organism>
<comment type="subcellular location">
    <subcellularLocation>
        <location evidence="1">Cell membrane</location>
        <topology evidence="1">Multi-pass membrane protein</topology>
    </subcellularLocation>
</comment>
<gene>
    <name evidence="7" type="ORF">PQR62_15870</name>
</gene>
<evidence type="ECO:0000256" key="1">
    <source>
        <dbReference type="ARBA" id="ARBA00004651"/>
    </source>
</evidence>
<dbReference type="Pfam" id="PF02653">
    <property type="entry name" value="BPD_transp_2"/>
    <property type="match status" value="1"/>
</dbReference>
<dbReference type="CDD" id="cd06581">
    <property type="entry name" value="TM_PBP1_LivM_like"/>
    <property type="match status" value="1"/>
</dbReference>
<feature type="transmembrane region" description="Helical" evidence="6">
    <location>
        <begin position="172"/>
        <end position="192"/>
    </location>
</feature>
<keyword evidence="3 6" id="KW-0812">Transmembrane</keyword>
<dbReference type="RefSeq" id="WP_408158946.1">
    <property type="nucleotide sequence ID" value="NZ_JAQQFM010000006.1"/>
</dbReference>
<keyword evidence="5 6" id="KW-0472">Membrane</keyword>
<comment type="caution">
    <text evidence="7">The sequence shown here is derived from an EMBL/GenBank/DDBJ whole genome shotgun (WGS) entry which is preliminary data.</text>
</comment>
<dbReference type="EMBL" id="JAQQFM010000006">
    <property type="protein sequence ID" value="MFL9925758.1"/>
    <property type="molecule type" value="Genomic_DNA"/>
</dbReference>
<proteinExistence type="predicted"/>
<evidence type="ECO:0000256" key="6">
    <source>
        <dbReference type="SAM" id="Phobius"/>
    </source>
</evidence>
<evidence type="ECO:0000256" key="2">
    <source>
        <dbReference type="ARBA" id="ARBA00022475"/>
    </source>
</evidence>
<feature type="transmembrane region" description="Helical" evidence="6">
    <location>
        <begin position="6"/>
        <end position="24"/>
    </location>
</feature>
<dbReference type="PANTHER" id="PTHR30482:SF10">
    <property type="entry name" value="HIGH-AFFINITY BRANCHED-CHAIN AMINO ACID TRANSPORT PROTEIN BRAE"/>
    <property type="match status" value="1"/>
</dbReference>
<dbReference type="Proteomes" id="UP001629246">
    <property type="component" value="Unassembled WGS sequence"/>
</dbReference>
<feature type="transmembrane region" description="Helical" evidence="6">
    <location>
        <begin position="114"/>
        <end position="131"/>
    </location>
</feature>
<dbReference type="InterPro" id="IPR001851">
    <property type="entry name" value="ABC_transp_permease"/>
</dbReference>
<protein>
    <submittedName>
        <fullName evidence="7">Branched-chain amino acid ABC transporter permease</fullName>
    </submittedName>
</protein>
<keyword evidence="2" id="KW-1003">Cell membrane</keyword>
<feature type="transmembrane region" description="Helical" evidence="6">
    <location>
        <begin position="88"/>
        <end position="108"/>
    </location>
</feature>
<reference evidence="7 8" key="1">
    <citation type="journal article" date="2024" name="Chem. Sci.">
        <title>Discovery of megapolipeptins by genome mining of a Burkholderiales bacteria collection.</title>
        <authorList>
            <person name="Paulo B.S."/>
            <person name="Recchia M.J.J."/>
            <person name="Lee S."/>
            <person name="Fergusson C.H."/>
            <person name="Romanowski S.B."/>
            <person name="Hernandez A."/>
            <person name="Krull N."/>
            <person name="Liu D.Y."/>
            <person name="Cavanagh H."/>
            <person name="Bos A."/>
            <person name="Gray C.A."/>
            <person name="Murphy B.T."/>
            <person name="Linington R.G."/>
            <person name="Eustaquio A.S."/>
        </authorList>
    </citation>
    <scope>NUCLEOTIDE SEQUENCE [LARGE SCALE GENOMIC DNA]</scope>
    <source>
        <strain evidence="7 8">RL21-008-BIB-A</strain>
    </source>
</reference>
<evidence type="ECO:0000313" key="7">
    <source>
        <dbReference type="EMBL" id="MFL9925758.1"/>
    </source>
</evidence>
<keyword evidence="8" id="KW-1185">Reference proteome</keyword>
<keyword evidence="4 6" id="KW-1133">Transmembrane helix</keyword>
<feature type="transmembrane region" description="Helical" evidence="6">
    <location>
        <begin position="61"/>
        <end position="81"/>
    </location>
</feature>
<feature type="transmembrane region" description="Helical" evidence="6">
    <location>
        <begin position="297"/>
        <end position="322"/>
    </location>
</feature>
<evidence type="ECO:0000313" key="8">
    <source>
        <dbReference type="Proteomes" id="UP001629246"/>
    </source>
</evidence>
<evidence type="ECO:0000256" key="4">
    <source>
        <dbReference type="ARBA" id="ARBA00022989"/>
    </source>
</evidence>
<dbReference type="InterPro" id="IPR043428">
    <property type="entry name" value="LivM-like"/>
</dbReference>
<evidence type="ECO:0000256" key="3">
    <source>
        <dbReference type="ARBA" id="ARBA00022692"/>
    </source>
</evidence>
<accession>A0ABW9AA21</accession>
<feature type="transmembrane region" description="Helical" evidence="6">
    <location>
        <begin position="257"/>
        <end position="285"/>
    </location>
</feature>
<feature type="transmembrane region" description="Helical" evidence="6">
    <location>
        <begin position="36"/>
        <end position="55"/>
    </location>
</feature>